<gene>
    <name evidence="1" type="ordered locus">Vapar_4559</name>
</gene>
<sequence>MAAEQPPFPDYSNYQRLPSMVLGFHGCDESVGEQVLSGKVLHLARSVNQYDWLGEGIYFWENDPLRAMEWAVAARDDPRLSKGKIKKPFVVGAVIELGHCLNMTSRVSIEEVKVAHQILLEAVAKAGTVMPKNTGNGFFRSLDRAVIEALHESRKTAEKSLPPYDTVRAAFREGGPAFEGSGFDERSHIQIAVREKARIKGYFRPICE</sequence>
<name>C5CL14_VARPS</name>
<reference evidence="1" key="1">
    <citation type="submission" date="2009-06" db="EMBL/GenBank/DDBJ databases">
        <title>Complete sequence of chromosome 1 of Variovorax paradoxus S110.</title>
        <authorList>
            <consortium name="US DOE Joint Genome Institute"/>
            <person name="Lucas S."/>
            <person name="Copeland A."/>
            <person name="Lapidus A."/>
            <person name="Glavina del Rio T."/>
            <person name="Tice H."/>
            <person name="Bruce D."/>
            <person name="Goodwin L."/>
            <person name="Pitluck S."/>
            <person name="Chertkov O."/>
            <person name="Brettin T."/>
            <person name="Detter J.C."/>
            <person name="Han C."/>
            <person name="Larimer F."/>
            <person name="Land M."/>
            <person name="Hauser L."/>
            <person name="Kyrpides N."/>
            <person name="Ovchinnikova G."/>
            <person name="Orwin P."/>
            <person name="Leadbetter J.R."/>
            <person name="Spain J.C."/>
            <person name="Han J.I."/>
        </authorList>
    </citation>
    <scope>NUCLEOTIDE SEQUENCE</scope>
    <source>
        <strain evidence="1">S110</strain>
    </source>
</reference>
<evidence type="ECO:0000313" key="1">
    <source>
        <dbReference type="EMBL" id="ACS21165.1"/>
    </source>
</evidence>
<dbReference type="KEGG" id="vap:Vapar_4559"/>
<dbReference type="OrthoDB" id="9800843at2"/>
<dbReference type="AlphaFoldDB" id="C5CL14"/>
<accession>C5CL14</accession>
<dbReference type="SUPFAM" id="SSF56399">
    <property type="entry name" value="ADP-ribosylation"/>
    <property type="match status" value="1"/>
</dbReference>
<proteinExistence type="predicted"/>
<dbReference type="EMBL" id="CP001635">
    <property type="protein sequence ID" value="ACS21165.1"/>
    <property type="molecule type" value="Genomic_DNA"/>
</dbReference>
<evidence type="ECO:0008006" key="2">
    <source>
        <dbReference type="Google" id="ProtNLM"/>
    </source>
</evidence>
<organism evidence="1">
    <name type="scientific">Variovorax paradoxus (strain S110)</name>
    <dbReference type="NCBI Taxonomy" id="543728"/>
    <lineage>
        <taxon>Bacteria</taxon>
        <taxon>Pseudomonadati</taxon>
        <taxon>Pseudomonadota</taxon>
        <taxon>Betaproteobacteria</taxon>
        <taxon>Burkholderiales</taxon>
        <taxon>Comamonadaceae</taxon>
        <taxon>Variovorax</taxon>
    </lineage>
</organism>
<dbReference type="STRING" id="543728.Vapar_4559"/>
<protein>
    <recommendedName>
        <fullName evidence="2">DUF3990 domain-containing protein</fullName>
    </recommendedName>
</protein>
<dbReference type="HOGENOM" id="CLU_1324811_0_0_4"/>
<dbReference type="eggNOG" id="ENOG5031FT7">
    <property type="taxonomic scope" value="Bacteria"/>
</dbReference>